<evidence type="ECO:0000256" key="6">
    <source>
        <dbReference type="ARBA" id="ARBA00022997"/>
    </source>
</evidence>
<feature type="chain" id="PRO_5005349874" description="D-alanyl-D-alanine dipeptidase" evidence="11">
    <location>
        <begin position="27"/>
        <end position="219"/>
    </location>
</feature>
<evidence type="ECO:0000256" key="2">
    <source>
        <dbReference type="ARBA" id="ARBA00022670"/>
    </source>
</evidence>
<evidence type="ECO:0000256" key="10">
    <source>
        <dbReference type="PIRNR" id="PIRNR026671"/>
    </source>
</evidence>
<dbReference type="eggNOG" id="COG2173">
    <property type="taxonomic scope" value="Bacteria"/>
</dbReference>
<keyword evidence="11" id="KW-0732">Signal</keyword>
<dbReference type="InterPro" id="IPR000755">
    <property type="entry name" value="A_A_dipeptidase"/>
</dbReference>
<proteinExistence type="inferred from homology"/>
<dbReference type="STRING" id="694327.DFW101_2140"/>
<gene>
    <name evidence="12" type="ORF">DFW101_2140</name>
</gene>
<evidence type="ECO:0000256" key="3">
    <source>
        <dbReference type="ARBA" id="ARBA00022723"/>
    </source>
</evidence>
<comment type="similarity">
    <text evidence="9 10">Belongs to the peptidase M15D family.</text>
</comment>
<reference evidence="13" key="1">
    <citation type="journal article" date="2015" name="Genome Announc.">
        <title>High-Quality Draft Genome Sequence of Desulfovibrio carbinoliphilus FW-101-2B, an Organic Acid-Oxidizing Sulfate-Reducing Bacterium Isolated from Uranium(VI)-Contaminated Groundwater.</title>
        <authorList>
            <person name="Ramsay B.D."/>
            <person name="Hwang C."/>
            <person name="Woo H.L."/>
            <person name="Carroll S.L."/>
            <person name="Lucas S."/>
            <person name="Han J."/>
            <person name="Lapidus A.L."/>
            <person name="Cheng J.F."/>
            <person name="Goodwin L.A."/>
            <person name="Pitluck S."/>
            <person name="Peters L."/>
            <person name="Chertkov O."/>
            <person name="Held B."/>
            <person name="Detter J.C."/>
            <person name="Han C.S."/>
            <person name="Tapia R."/>
            <person name="Land M.L."/>
            <person name="Hauser L.J."/>
            <person name="Kyrpides N.C."/>
            <person name="Ivanova N.N."/>
            <person name="Mikhailova N."/>
            <person name="Pagani I."/>
            <person name="Woyke T."/>
            <person name="Arkin A.P."/>
            <person name="Dehal P."/>
            <person name="Chivian D."/>
            <person name="Criddle C.S."/>
            <person name="Wu W."/>
            <person name="Chakraborty R."/>
            <person name="Hazen T.C."/>
            <person name="Fields M.W."/>
        </authorList>
    </citation>
    <scope>NUCLEOTIDE SEQUENCE [LARGE SCALE GENOMIC DNA]</scope>
    <source>
        <strain evidence="13">FW-101-2B</strain>
    </source>
</reference>
<keyword evidence="7 9" id="KW-0482">Metalloprotease</keyword>
<evidence type="ECO:0000256" key="4">
    <source>
        <dbReference type="ARBA" id="ARBA00022801"/>
    </source>
</evidence>
<dbReference type="SUPFAM" id="SSF55166">
    <property type="entry name" value="Hedgehog/DD-peptidase"/>
    <property type="match status" value="1"/>
</dbReference>
<dbReference type="CDD" id="cd14840">
    <property type="entry name" value="D-Ala-D-Ala_dipeptidase_Aad"/>
    <property type="match status" value="1"/>
</dbReference>
<dbReference type="EMBL" id="CM001368">
    <property type="protein sequence ID" value="EHJ48146.1"/>
    <property type="molecule type" value="Genomic_DNA"/>
</dbReference>
<keyword evidence="2 9" id="KW-0645">Protease</keyword>
<dbReference type="GO" id="GO:0160237">
    <property type="term" value="F:D-Ala-D-Ala dipeptidase activity"/>
    <property type="evidence" value="ECO:0007669"/>
    <property type="project" value="UniProtKB-EC"/>
</dbReference>
<evidence type="ECO:0000256" key="8">
    <source>
        <dbReference type="ARBA" id="ARBA00023316"/>
    </source>
</evidence>
<name>G7Q9A3_9BACT</name>
<comment type="cofactor">
    <cofactor evidence="9">
        <name>Zn(2+)</name>
        <dbReference type="ChEBI" id="CHEBI:29105"/>
    </cofactor>
    <text evidence="9">Binds 1 zinc ion per subunit.</text>
</comment>
<evidence type="ECO:0000256" key="9">
    <source>
        <dbReference type="HAMAP-Rule" id="MF_01924"/>
    </source>
</evidence>
<feature type="binding site" evidence="9">
    <location>
        <position position="135"/>
    </location>
    <ligand>
        <name>Zn(2+)</name>
        <dbReference type="ChEBI" id="CHEBI:29105"/>
        <note>catalytic</note>
    </ligand>
</feature>
<dbReference type="GO" id="GO:0008237">
    <property type="term" value="F:metallopeptidase activity"/>
    <property type="evidence" value="ECO:0007669"/>
    <property type="project" value="UniProtKB-KW"/>
</dbReference>
<feature type="active site" description="Proton donor/acceptor" evidence="9">
    <location>
        <position position="199"/>
    </location>
</feature>
<evidence type="ECO:0000256" key="7">
    <source>
        <dbReference type="ARBA" id="ARBA00023049"/>
    </source>
</evidence>
<dbReference type="Pfam" id="PF01427">
    <property type="entry name" value="Peptidase_M15"/>
    <property type="match status" value="1"/>
</dbReference>
<keyword evidence="13" id="KW-1185">Reference proteome</keyword>
<keyword evidence="5 9" id="KW-0862">Zinc</keyword>
<dbReference type="GO" id="GO:0006508">
    <property type="term" value="P:proteolysis"/>
    <property type="evidence" value="ECO:0007669"/>
    <property type="project" value="UniProtKB-KW"/>
</dbReference>
<dbReference type="EC" id="3.4.13.22" evidence="9 10"/>
<comment type="catalytic activity">
    <reaction evidence="1 9 10">
        <text>D-alanyl-D-alanine + H2O = 2 D-alanine</text>
        <dbReference type="Rhea" id="RHEA:20661"/>
        <dbReference type="ChEBI" id="CHEBI:15377"/>
        <dbReference type="ChEBI" id="CHEBI:57416"/>
        <dbReference type="ChEBI" id="CHEBI:57822"/>
        <dbReference type="EC" id="3.4.13.22"/>
    </reaction>
</comment>
<dbReference type="PANTHER" id="PTHR43126">
    <property type="entry name" value="D-ALANYL-D-ALANINE DIPEPTIDASE"/>
    <property type="match status" value="1"/>
</dbReference>
<keyword evidence="4 9" id="KW-0378">Hydrolase</keyword>
<dbReference type="OrthoDB" id="9801430at2"/>
<keyword evidence="3 9" id="KW-0479">Metal-binding</keyword>
<organism evidence="12 13">
    <name type="scientific">Solidesulfovibrio carbinoliphilus subsp. oakridgensis</name>
    <dbReference type="NCBI Taxonomy" id="694327"/>
    <lineage>
        <taxon>Bacteria</taxon>
        <taxon>Pseudomonadati</taxon>
        <taxon>Thermodesulfobacteriota</taxon>
        <taxon>Desulfovibrionia</taxon>
        <taxon>Desulfovibrionales</taxon>
        <taxon>Desulfovibrionaceae</taxon>
        <taxon>Solidesulfovibrio</taxon>
    </lineage>
</organism>
<evidence type="ECO:0000313" key="13">
    <source>
        <dbReference type="Proteomes" id="UP000004662"/>
    </source>
</evidence>
<dbReference type="InterPro" id="IPR009045">
    <property type="entry name" value="Zn_M74/Hedgehog-like"/>
</dbReference>
<evidence type="ECO:0000313" key="12">
    <source>
        <dbReference type="EMBL" id="EHJ48146.1"/>
    </source>
</evidence>
<accession>G7Q9A3</accession>
<keyword evidence="6 9" id="KW-0224">Dipeptidase</keyword>
<dbReference type="PIRSF" id="PIRSF026671">
    <property type="entry name" value="AA_dipeptidase"/>
    <property type="match status" value="1"/>
</dbReference>
<dbReference type="GO" id="GO:0071555">
    <property type="term" value="P:cell wall organization"/>
    <property type="evidence" value="ECO:0007669"/>
    <property type="project" value="UniProtKB-KW"/>
</dbReference>
<keyword evidence="8 10" id="KW-0961">Cell wall biogenesis/degradation</keyword>
<dbReference type="GO" id="GO:0008270">
    <property type="term" value="F:zinc ion binding"/>
    <property type="evidence" value="ECO:0007669"/>
    <property type="project" value="UniProtKB-UniRule"/>
</dbReference>
<feature type="binding site" evidence="9">
    <location>
        <position position="202"/>
    </location>
    <ligand>
        <name>Zn(2+)</name>
        <dbReference type="ChEBI" id="CHEBI:29105"/>
        <note>catalytic</note>
    </ligand>
</feature>
<dbReference type="HAMAP" id="MF_01924">
    <property type="entry name" value="A_A_dipeptidase"/>
    <property type="match status" value="1"/>
</dbReference>
<feature type="site" description="Transition state stabilizer" evidence="9">
    <location>
        <position position="101"/>
    </location>
</feature>
<evidence type="ECO:0000256" key="5">
    <source>
        <dbReference type="ARBA" id="ARBA00022833"/>
    </source>
</evidence>
<feature type="signal peptide" evidence="11">
    <location>
        <begin position="1"/>
        <end position="26"/>
    </location>
</feature>
<sequence length="219" mass="23950">MHCRRLALLPVLLLCVLVAAASSVRAAGPATPEAAGLVDVTRAAPDVRLDIRYATPNNFTHVAVYPAPRCFLRADVAARLARVQAELEKQGLGLKVYDCYRPFSIQKKFWALVPNEDWVAKPVEKDGKPASGSKHNRGAAVDLTLVDASGNELPMPSGFDDFTEKARRDYAGGDPAARANAKRLEAAMRKEGFEPLPTEWWHFDGPGWQGYDLLDAPIN</sequence>
<evidence type="ECO:0000256" key="1">
    <source>
        <dbReference type="ARBA" id="ARBA00001362"/>
    </source>
</evidence>
<protein>
    <recommendedName>
        <fullName evidence="9 10">D-alanyl-D-alanine dipeptidase</fullName>
        <shortName evidence="9 10">D-Ala-D-Ala dipeptidase</shortName>
        <ecNumber evidence="9 10">3.4.13.22</ecNumber>
    </recommendedName>
</protein>
<comment type="function">
    <text evidence="9 10">Catalyzes hydrolysis of the D-alanyl-D-alanine dipeptide.</text>
</comment>
<dbReference type="AlphaFoldDB" id="G7Q9A3"/>
<dbReference type="PANTHER" id="PTHR43126:SF1">
    <property type="entry name" value="D-ALANYL-D-ALANINE DIPEPTIDASE"/>
    <property type="match status" value="1"/>
</dbReference>
<dbReference type="RefSeq" id="WP_009181528.1">
    <property type="nucleotide sequence ID" value="NZ_CM001368.1"/>
</dbReference>
<feature type="binding site" evidence="9">
    <location>
        <position position="142"/>
    </location>
    <ligand>
        <name>Zn(2+)</name>
        <dbReference type="ChEBI" id="CHEBI:29105"/>
        <note>catalytic</note>
    </ligand>
</feature>
<dbReference type="HOGENOM" id="CLU_060744_1_2_7"/>
<dbReference type="Gene3D" id="3.30.1380.10">
    <property type="match status" value="1"/>
</dbReference>
<evidence type="ECO:0000256" key="11">
    <source>
        <dbReference type="SAM" id="SignalP"/>
    </source>
</evidence>
<dbReference type="Proteomes" id="UP000004662">
    <property type="component" value="Chromosome"/>
</dbReference>